<name>A0ABS8E1E8_9ACTN</name>
<gene>
    <name evidence="6" type="ORF">K7B10_08215</name>
</gene>
<keyword evidence="3" id="KW-0274">FAD</keyword>
<evidence type="ECO:0000256" key="1">
    <source>
        <dbReference type="ARBA" id="ARBA00001974"/>
    </source>
</evidence>
<feature type="region of interest" description="Disordered" evidence="4">
    <location>
        <begin position="1"/>
        <end position="21"/>
    </location>
</feature>
<dbReference type="PANTHER" id="PTHR43004">
    <property type="entry name" value="TRK SYSTEM POTASSIUM UPTAKE PROTEIN"/>
    <property type="match status" value="1"/>
</dbReference>
<dbReference type="EMBL" id="JAINUL010000001">
    <property type="protein sequence ID" value="MCC0094768.1"/>
    <property type="molecule type" value="Genomic_DNA"/>
</dbReference>
<keyword evidence="7" id="KW-1185">Reference proteome</keyword>
<keyword evidence="2" id="KW-0285">Flavoprotein</keyword>
<dbReference type="InterPro" id="IPR036188">
    <property type="entry name" value="FAD/NAD-bd_sf"/>
</dbReference>
<dbReference type="PRINTS" id="PR00420">
    <property type="entry name" value="RNGMNOXGNASE"/>
</dbReference>
<feature type="domain" description="FAD-binding" evidence="5">
    <location>
        <begin position="22"/>
        <end position="351"/>
    </location>
</feature>
<dbReference type="Gene3D" id="3.30.70.2450">
    <property type="match status" value="1"/>
</dbReference>
<evidence type="ECO:0000256" key="2">
    <source>
        <dbReference type="ARBA" id="ARBA00022630"/>
    </source>
</evidence>
<comment type="caution">
    <text evidence="6">The sequence shown here is derived from an EMBL/GenBank/DDBJ whole genome shotgun (WGS) entry which is preliminary data.</text>
</comment>
<organism evidence="6 7">
    <name type="scientific">Streptomyces flavotricini</name>
    <dbReference type="NCBI Taxonomy" id="66888"/>
    <lineage>
        <taxon>Bacteria</taxon>
        <taxon>Bacillati</taxon>
        <taxon>Actinomycetota</taxon>
        <taxon>Actinomycetes</taxon>
        <taxon>Kitasatosporales</taxon>
        <taxon>Streptomycetaceae</taxon>
        <taxon>Streptomyces</taxon>
    </lineage>
</organism>
<protein>
    <submittedName>
        <fullName evidence="6">FAD-dependent monooxygenase</fullName>
    </submittedName>
</protein>
<evidence type="ECO:0000313" key="7">
    <source>
        <dbReference type="Proteomes" id="UP001520654"/>
    </source>
</evidence>
<dbReference type="Gene3D" id="3.50.50.60">
    <property type="entry name" value="FAD/NAD(P)-binding domain"/>
    <property type="match status" value="1"/>
</dbReference>
<dbReference type="Proteomes" id="UP001520654">
    <property type="component" value="Unassembled WGS sequence"/>
</dbReference>
<evidence type="ECO:0000256" key="4">
    <source>
        <dbReference type="SAM" id="MobiDB-lite"/>
    </source>
</evidence>
<dbReference type="PANTHER" id="PTHR43004:SF19">
    <property type="entry name" value="BINDING MONOOXYGENASE, PUTATIVE (JCVI)-RELATED"/>
    <property type="match status" value="1"/>
</dbReference>
<sequence length="376" mass="39827">MTDVLTDATTGSRAGSRAGAPTDVLIVGSGPTGLTLACDLALRGAVVRVIDQRSEPHHESRGKGLRQSSLDVFRRLGVAESLTAIGDGEVVLRKYFDGEHINDTPAGGNGILIGQWQIEAALRERLAGLGVTVEYGARLADITQDAAGVRAELADGGVIAARYLAGCDGGRSTTRKLLGIPFEGSTEAEPAMVVGDVRAPGLSRDHWHQWFTSEGGGTMLCPMPGTDTFQLQASPETDGHGRLLPPSLESFQRLFDRHARMPEIRLTDATWLSTWRVNVRVAGRLREGRAFLAGDAAHVHPIAGGLGMNTGIEDAAALARTLGAALAGQNGEEVLDTYQSERLPAATEVVADTARRYERVVEAVRTPGRGIEAGLE</sequence>
<dbReference type="RefSeq" id="WP_229335342.1">
    <property type="nucleotide sequence ID" value="NZ_JAINUL010000001.1"/>
</dbReference>
<proteinExistence type="predicted"/>
<evidence type="ECO:0000256" key="3">
    <source>
        <dbReference type="ARBA" id="ARBA00022827"/>
    </source>
</evidence>
<dbReference type="GO" id="GO:0004497">
    <property type="term" value="F:monooxygenase activity"/>
    <property type="evidence" value="ECO:0007669"/>
    <property type="project" value="UniProtKB-KW"/>
</dbReference>
<keyword evidence="6" id="KW-0560">Oxidoreductase</keyword>
<keyword evidence="6" id="KW-0503">Monooxygenase</keyword>
<evidence type="ECO:0000313" key="6">
    <source>
        <dbReference type="EMBL" id="MCC0094768.1"/>
    </source>
</evidence>
<dbReference type="SUPFAM" id="SSF51905">
    <property type="entry name" value="FAD/NAD(P)-binding domain"/>
    <property type="match status" value="1"/>
</dbReference>
<dbReference type="InterPro" id="IPR050641">
    <property type="entry name" value="RIFMO-like"/>
</dbReference>
<dbReference type="Pfam" id="PF01494">
    <property type="entry name" value="FAD_binding_3"/>
    <property type="match status" value="1"/>
</dbReference>
<reference evidence="6 7" key="1">
    <citation type="submission" date="2021-08" db="EMBL/GenBank/DDBJ databases">
        <title>Genomic Architecture of Streptomyces flavotricini NGL1 and Streptomyces erythrochromogenes HMS4 With Differential Plant Beneficial attributes and laccase production capabilities.</title>
        <authorList>
            <person name="Salwan R."/>
            <person name="Kaur R."/>
            <person name="Sharma V."/>
        </authorList>
    </citation>
    <scope>NUCLEOTIDE SEQUENCE [LARGE SCALE GENOMIC DNA]</scope>
    <source>
        <strain evidence="6 7">NGL1</strain>
    </source>
</reference>
<accession>A0ABS8E1E8</accession>
<dbReference type="InterPro" id="IPR002938">
    <property type="entry name" value="FAD-bd"/>
</dbReference>
<evidence type="ECO:0000259" key="5">
    <source>
        <dbReference type="Pfam" id="PF01494"/>
    </source>
</evidence>
<comment type="cofactor">
    <cofactor evidence="1">
        <name>FAD</name>
        <dbReference type="ChEBI" id="CHEBI:57692"/>
    </cofactor>
</comment>